<gene>
    <name evidence="1" type="ORF">BST29_09910</name>
</gene>
<evidence type="ECO:0000313" key="1">
    <source>
        <dbReference type="EMBL" id="ORA83189.1"/>
    </source>
</evidence>
<sequence>MSEMTTVAGAEVLGVSARQIARLARAGELTVTRTVAGALLLDGASVHRLAKQSRDKGRPWTAATAWAALTLLSGERVHWLDSSAMSRLRHRLRASSASELCWMTRRRATIHRMQGWGKGTGLLHSGVSALRDPAMSELFDLVAVDRGADGYVGARDFAHLVRTLGFFDDVDGDVTVRVVPDDAGYAVDHVLTAAVAVDLAESLDTRESAAGTRVLEDLLDAFRSTNALARRRTSGRPSR</sequence>
<evidence type="ECO:0000313" key="2">
    <source>
        <dbReference type="Proteomes" id="UP000243140"/>
    </source>
</evidence>
<comment type="caution">
    <text evidence="1">The sequence shown here is derived from an EMBL/GenBank/DDBJ whole genome shotgun (WGS) entry which is preliminary data.</text>
</comment>
<dbReference type="Proteomes" id="UP000243140">
    <property type="component" value="Unassembled WGS sequence"/>
</dbReference>
<proteinExistence type="predicted"/>
<accession>A0ABX3SU03</accession>
<name>A0ABX3SU03_MYCMA</name>
<protein>
    <recommendedName>
        <fullName evidence="3">Helix-turn-helix domain-containing protein</fullName>
    </recommendedName>
</protein>
<dbReference type="EMBL" id="MVHV01000008">
    <property type="protein sequence ID" value="ORA83189.1"/>
    <property type="molecule type" value="Genomic_DNA"/>
</dbReference>
<organism evidence="1 2">
    <name type="scientific">Mycobacterium malmoense</name>
    <dbReference type="NCBI Taxonomy" id="1780"/>
    <lineage>
        <taxon>Bacteria</taxon>
        <taxon>Bacillati</taxon>
        <taxon>Actinomycetota</taxon>
        <taxon>Actinomycetes</taxon>
        <taxon>Mycobacteriales</taxon>
        <taxon>Mycobacteriaceae</taxon>
        <taxon>Mycobacterium</taxon>
    </lineage>
</organism>
<reference evidence="1 2" key="1">
    <citation type="submission" date="2017-02" db="EMBL/GenBank/DDBJ databases">
        <title>The new phylogeny of genus Mycobacterium.</title>
        <authorList>
            <person name="Tortoli E."/>
            <person name="Trovato A."/>
            <person name="Cirillo D.M."/>
        </authorList>
    </citation>
    <scope>NUCLEOTIDE SEQUENCE [LARGE SCALE GENOMIC DNA]</scope>
    <source>
        <strain evidence="1 2">IP1130001</strain>
    </source>
</reference>
<keyword evidence="2" id="KW-1185">Reference proteome</keyword>
<dbReference type="RefSeq" id="WP_071509350.1">
    <property type="nucleotide sequence ID" value="NZ_CP060015.1"/>
</dbReference>
<evidence type="ECO:0008006" key="3">
    <source>
        <dbReference type="Google" id="ProtNLM"/>
    </source>
</evidence>